<evidence type="ECO:0000256" key="1">
    <source>
        <dbReference type="SAM" id="MobiDB-lite"/>
    </source>
</evidence>
<feature type="region of interest" description="Disordered" evidence="1">
    <location>
        <begin position="510"/>
        <end position="529"/>
    </location>
</feature>
<dbReference type="InterPro" id="IPR013783">
    <property type="entry name" value="Ig-like_fold"/>
</dbReference>
<dbReference type="SMART" id="SM00408">
    <property type="entry name" value="IGc2"/>
    <property type="match status" value="2"/>
</dbReference>
<feature type="domain" description="Caspase family p20" evidence="2">
    <location>
        <begin position="313"/>
        <end position="440"/>
    </location>
</feature>
<feature type="non-terminal residue" evidence="4">
    <location>
        <position position="717"/>
    </location>
</feature>
<dbReference type="PANTHER" id="PTHR22576:SF27">
    <property type="entry name" value="PARACASPASE 2"/>
    <property type="match status" value="1"/>
</dbReference>
<dbReference type="AlphaFoldDB" id="A0A7L0TBN0"/>
<name>A0A7L0TBN0_PODPO</name>
<evidence type="ECO:0000259" key="3">
    <source>
        <dbReference type="PROSITE" id="PS50835"/>
    </source>
</evidence>
<dbReference type="InterPro" id="IPR036179">
    <property type="entry name" value="Ig-like_dom_sf"/>
</dbReference>
<dbReference type="Gene3D" id="3.40.50.1460">
    <property type="match status" value="1"/>
</dbReference>
<evidence type="ECO:0000313" key="5">
    <source>
        <dbReference type="Proteomes" id="UP000555275"/>
    </source>
</evidence>
<dbReference type="Gene3D" id="2.60.40.10">
    <property type="entry name" value="Immunoglobulins"/>
    <property type="match status" value="2"/>
</dbReference>
<dbReference type="InterPro" id="IPR007110">
    <property type="entry name" value="Ig-like_dom"/>
</dbReference>
<evidence type="ECO:0000259" key="2">
    <source>
        <dbReference type="PROSITE" id="PS50208"/>
    </source>
</evidence>
<dbReference type="PROSITE" id="PS50208">
    <property type="entry name" value="CASPASE_P20"/>
    <property type="match status" value="1"/>
</dbReference>
<sequence length="717" mass="79367">RLCKLLDNAGRGWRKLAEVAGMEKRFKCSVEELEMCSLKVLEPHGSPTQSLLQLLAERNCTLKYLLGCLERMGHAQACQVLTCAVQDMIHITVQPESHIVMEGTRVTLTCQATGPPGLAYQWFCGKREVPGATVPELVIDTAALPGQPEWYICRVNCGAAFAFSQWARVQVEKSRSPSSASGYCPTMAGLQILRQPQPCRLAEGDTLALECRAIGNPPPQYQWFRDRRPVEGAQAPQLQVKLVTTAERGSYSCRVFNLFHEVWSREVDVEIGEGSGQTSMVPYASWGVLALLCPDQERPAPSPAPPSSISAATDKVALLIGNMHYRHHKQLKAPMVDVHALSTLLRQLDFKVVSLLDLCKAEMQMAVNEFLLLLDKGVYGLLYYAGHGYENFGNSFMVPIDAPSSYTSAHCLCVQRVLRSMQQRRTGLNIFLLDMCRKRNFNDDIIPQVGALQVTANIVFGYATCADADAYELSQGELSNGIFVTFLKRWLLEDEKITVLLDKVAEGEWGAAGASDPPGSPRRPLCLPPPPDMGTLEITRGRQALELRSNLSERRALTDPICPPGQDESSARNLQWAKAHVLPESRHLRFGCGVTVQLGFAAEFSNIMIIYTRVVATPGDITKCEAKLTDIPEELDVDLKCTNKESPEEVGSPLAPSWSLGCPSCCLYSRLCGLQKLQQELVFTVCLQYRYRGMDDFVEERQTVSVGKPLIAKLNLR</sequence>
<dbReference type="Pfam" id="PF00656">
    <property type="entry name" value="Peptidase_C14"/>
    <property type="match status" value="1"/>
</dbReference>
<dbReference type="SUPFAM" id="SSF47986">
    <property type="entry name" value="DEATH domain"/>
    <property type="match status" value="1"/>
</dbReference>
<dbReference type="InterPro" id="IPR041077">
    <property type="entry name" value="MALT1_Ig"/>
</dbReference>
<dbReference type="InterPro" id="IPR001309">
    <property type="entry name" value="Pept_C14_p20"/>
</dbReference>
<dbReference type="PROSITE" id="PS50835">
    <property type="entry name" value="IG_LIKE"/>
    <property type="match status" value="2"/>
</dbReference>
<comment type="caution">
    <text evidence="4">The sequence shown here is derived from an EMBL/GenBank/DDBJ whole genome shotgun (WGS) entry which is preliminary data.</text>
</comment>
<dbReference type="Gene3D" id="2.60.40.3360">
    <property type="match status" value="1"/>
</dbReference>
<accession>A0A7L0TBN0</accession>
<dbReference type="InterPro" id="IPR033540">
    <property type="entry name" value="MALT1_IG-like_dom_sf"/>
</dbReference>
<dbReference type="CDD" id="cd00096">
    <property type="entry name" value="Ig"/>
    <property type="match status" value="1"/>
</dbReference>
<dbReference type="CDD" id="cd08783">
    <property type="entry name" value="Death_MALT1"/>
    <property type="match status" value="1"/>
</dbReference>
<dbReference type="SUPFAM" id="SSF48726">
    <property type="entry name" value="Immunoglobulin"/>
    <property type="match status" value="2"/>
</dbReference>
<dbReference type="GO" id="GO:0004197">
    <property type="term" value="F:cysteine-type endopeptidase activity"/>
    <property type="evidence" value="ECO:0007669"/>
    <property type="project" value="InterPro"/>
</dbReference>
<dbReference type="PANTHER" id="PTHR22576">
    <property type="entry name" value="MUCOSA ASSOCIATED LYMPHOID TISSUE LYMPHOMA TRANSLOCATION PROTEIN 1/PARACASPASE"/>
    <property type="match status" value="1"/>
</dbReference>
<dbReference type="Pfam" id="PF13927">
    <property type="entry name" value="Ig_3"/>
    <property type="match status" value="2"/>
</dbReference>
<keyword evidence="5" id="KW-1185">Reference proteome</keyword>
<dbReference type="InterPro" id="IPR011029">
    <property type="entry name" value="DEATH-like_dom_sf"/>
</dbReference>
<dbReference type="InterPro" id="IPR052039">
    <property type="entry name" value="Caspase-related_regulators"/>
</dbReference>
<evidence type="ECO:0000313" key="4">
    <source>
        <dbReference type="EMBL" id="NXL52154.1"/>
    </source>
</evidence>
<feature type="non-terminal residue" evidence="4">
    <location>
        <position position="1"/>
    </location>
</feature>
<protein>
    <submittedName>
        <fullName evidence="4">MALT1 protein</fullName>
    </submittedName>
</protein>
<dbReference type="InterPro" id="IPR003599">
    <property type="entry name" value="Ig_sub"/>
</dbReference>
<dbReference type="Pfam" id="PF18703">
    <property type="entry name" value="MALT1_Ig"/>
    <property type="match status" value="1"/>
</dbReference>
<feature type="compositionally biased region" description="Pro residues" evidence="1">
    <location>
        <begin position="518"/>
        <end position="529"/>
    </location>
</feature>
<dbReference type="InterPro" id="IPR011600">
    <property type="entry name" value="Pept_C14_caspase"/>
</dbReference>
<dbReference type="EMBL" id="VXAO01001506">
    <property type="protein sequence ID" value="NXL52154.1"/>
    <property type="molecule type" value="Genomic_DNA"/>
</dbReference>
<dbReference type="InterPro" id="IPR029030">
    <property type="entry name" value="Caspase-like_dom_sf"/>
</dbReference>
<dbReference type="Proteomes" id="UP000555275">
    <property type="component" value="Unassembled WGS sequence"/>
</dbReference>
<dbReference type="Gene3D" id="1.10.533.10">
    <property type="entry name" value="Death Domain, Fas"/>
    <property type="match status" value="1"/>
</dbReference>
<organism evidence="4 5">
    <name type="scientific">Podilymbus podiceps</name>
    <name type="common">Pied-billed grebe</name>
    <dbReference type="NCBI Taxonomy" id="9252"/>
    <lineage>
        <taxon>Eukaryota</taxon>
        <taxon>Metazoa</taxon>
        <taxon>Chordata</taxon>
        <taxon>Craniata</taxon>
        <taxon>Vertebrata</taxon>
        <taxon>Euteleostomi</taxon>
        <taxon>Archelosauria</taxon>
        <taxon>Archosauria</taxon>
        <taxon>Dinosauria</taxon>
        <taxon>Saurischia</taxon>
        <taxon>Theropoda</taxon>
        <taxon>Coelurosauria</taxon>
        <taxon>Aves</taxon>
        <taxon>Neognathae</taxon>
        <taxon>Neoaves</taxon>
        <taxon>Mirandornithes</taxon>
        <taxon>Podicipediformes</taxon>
        <taxon>Podicipedidae</taxon>
        <taxon>Podilymbus</taxon>
    </lineage>
</organism>
<dbReference type="GO" id="GO:0006508">
    <property type="term" value="P:proteolysis"/>
    <property type="evidence" value="ECO:0007669"/>
    <property type="project" value="InterPro"/>
</dbReference>
<proteinExistence type="predicted"/>
<feature type="domain" description="Ig-like" evidence="3">
    <location>
        <begin position="89"/>
        <end position="156"/>
    </location>
</feature>
<feature type="domain" description="Ig-like" evidence="3">
    <location>
        <begin position="185"/>
        <end position="270"/>
    </location>
</feature>
<dbReference type="SUPFAM" id="SSF52129">
    <property type="entry name" value="Caspase-like"/>
    <property type="match status" value="1"/>
</dbReference>
<dbReference type="OrthoDB" id="412369at2759"/>
<dbReference type="InterPro" id="IPR037940">
    <property type="entry name" value="MALT1_Death"/>
</dbReference>
<dbReference type="InterPro" id="IPR003598">
    <property type="entry name" value="Ig_sub2"/>
</dbReference>
<dbReference type="SMART" id="SM00409">
    <property type="entry name" value="IG"/>
    <property type="match status" value="2"/>
</dbReference>
<gene>
    <name evidence="4" type="primary">Malt1_1</name>
    <name evidence="4" type="ORF">PODPOD_R12594</name>
</gene>
<reference evidence="4 5" key="1">
    <citation type="submission" date="2019-09" db="EMBL/GenBank/DDBJ databases">
        <title>Bird 10,000 Genomes (B10K) Project - Family phase.</title>
        <authorList>
            <person name="Zhang G."/>
        </authorList>
    </citation>
    <scope>NUCLEOTIDE SEQUENCE [LARGE SCALE GENOMIC DNA]</scope>
    <source>
        <strain evidence="4">B10K-DU-009-04</strain>
        <tissue evidence="4">Mixed tissue sample</tissue>
    </source>
</reference>